<evidence type="ECO:0000256" key="4">
    <source>
        <dbReference type="ARBA" id="ARBA00022618"/>
    </source>
</evidence>
<gene>
    <name evidence="9" type="primary">ftsQ</name>
    <name evidence="12" type="ORF">EV699_11684</name>
</gene>
<accession>A0A4R2LBJ8</accession>
<dbReference type="EMBL" id="SLWY01000016">
    <property type="protein sequence ID" value="TCO80178.1"/>
    <property type="molecule type" value="Genomic_DNA"/>
</dbReference>
<keyword evidence="3 9" id="KW-0997">Cell inner membrane</keyword>
<feature type="region of interest" description="Disordered" evidence="10">
    <location>
        <begin position="260"/>
        <end position="293"/>
    </location>
</feature>
<sequence>MLRRRRKRGATPRAAREPGSERRWAAGLGGKLLRLVGTLAALAAIGWGGLRTAEWMLSEGAFPLRQVRVEGDLRNLDADDAKRVVEPYLGRNFFMLNMAALHAAFAENPWVEQVAVSRRWPDTLLVSFTERVPYAHWGDGEMLDQKGQRFRPGTIRERHDWPRLHGPNGHEALLMRIYADTRRALAPLGLKVVRVYEDARAAWTVVLDNGIELSLGREQFDTRLQRFIEIYPKVLAAQAERVAAVDLRYVNGFAVRWRPAPADAPPPRPAPADPVAATQRTGDPSATGLRIAG</sequence>
<dbReference type="PROSITE" id="PS51779">
    <property type="entry name" value="POTRA"/>
    <property type="match status" value="1"/>
</dbReference>
<organism evidence="12 13">
    <name type="scientific">Plasticicumulans lactativorans</name>
    <dbReference type="NCBI Taxonomy" id="1133106"/>
    <lineage>
        <taxon>Bacteria</taxon>
        <taxon>Pseudomonadati</taxon>
        <taxon>Pseudomonadota</taxon>
        <taxon>Gammaproteobacteria</taxon>
        <taxon>Candidatus Competibacteraceae</taxon>
        <taxon>Plasticicumulans</taxon>
    </lineage>
</organism>
<dbReference type="GO" id="GO:0090529">
    <property type="term" value="P:cell septum assembly"/>
    <property type="evidence" value="ECO:0007669"/>
    <property type="project" value="InterPro"/>
</dbReference>
<feature type="compositionally biased region" description="Basic residues" evidence="10">
    <location>
        <begin position="1"/>
        <end position="10"/>
    </location>
</feature>
<evidence type="ECO:0000256" key="5">
    <source>
        <dbReference type="ARBA" id="ARBA00022692"/>
    </source>
</evidence>
<dbReference type="InterPro" id="IPR026579">
    <property type="entry name" value="FtsQ"/>
</dbReference>
<evidence type="ECO:0000256" key="1">
    <source>
        <dbReference type="ARBA" id="ARBA00004370"/>
    </source>
</evidence>
<keyword evidence="13" id="KW-1185">Reference proteome</keyword>
<evidence type="ECO:0000313" key="13">
    <source>
        <dbReference type="Proteomes" id="UP000295765"/>
    </source>
</evidence>
<comment type="subunit">
    <text evidence="9">Part of a complex composed of FtsB, FtsL and FtsQ.</text>
</comment>
<comment type="similarity">
    <text evidence="9">Belongs to the FtsQ/DivIB family. FtsQ subfamily.</text>
</comment>
<keyword evidence="4 9" id="KW-0132">Cell division</keyword>
<dbReference type="AlphaFoldDB" id="A0A4R2LBJ8"/>
<keyword evidence="2 9" id="KW-1003">Cell membrane</keyword>
<evidence type="ECO:0000256" key="6">
    <source>
        <dbReference type="ARBA" id="ARBA00022989"/>
    </source>
</evidence>
<name>A0A4R2LBJ8_9GAMM</name>
<evidence type="ECO:0000256" key="8">
    <source>
        <dbReference type="ARBA" id="ARBA00023306"/>
    </source>
</evidence>
<evidence type="ECO:0000256" key="7">
    <source>
        <dbReference type="ARBA" id="ARBA00023136"/>
    </source>
</evidence>
<dbReference type="Pfam" id="PF08478">
    <property type="entry name" value="POTRA_1"/>
    <property type="match status" value="1"/>
</dbReference>
<keyword evidence="5 9" id="KW-0812">Transmembrane</keyword>
<dbReference type="PANTHER" id="PTHR35851:SF1">
    <property type="entry name" value="CELL DIVISION PROTEIN FTSQ"/>
    <property type="match status" value="1"/>
</dbReference>
<dbReference type="GO" id="GO:0005886">
    <property type="term" value="C:plasma membrane"/>
    <property type="evidence" value="ECO:0007669"/>
    <property type="project" value="UniProtKB-SubCell"/>
</dbReference>
<keyword evidence="7 9" id="KW-0472">Membrane</keyword>
<evidence type="ECO:0000256" key="10">
    <source>
        <dbReference type="SAM" id="MobiDB-lite"/>
    </source>
</evidence>
<evidence type="ECO:0000256" key="9">
    <source>
        <dbReference type="HAMAP-Rule" id="MF_00911"/>
    </source>
</evidence>
<dbReference type="GO" id="GO:0032153">
    <property type="term" value="C:cell division site"/>
    <property type="evidence" value="ECO:0007669"/>
    <property type="project" value="UniProtKB-UniRule"/>
</dbReference>
<comment type="function">
    <text evidence="9">Essential cell division protein. May link together the upstream cell division proteins, which are predominantly cytoplasmic, with the downstream cell division proteins, which are predominantly periplasmic. May control correct divisome assembly.</text>
</comment>
<reference evidence="12 13" key="1">
    <citation type="submission" date="2019-03" db="EMBL/GenBank/DDBJ databases">
        <title>Genomic Encyclopedia of Type Strains, Phase IV (KMG-IV): sequencing the most valuable type-strain genomes for metagenomic binning, comparative biology and taxonomic classification.</title>
        <authorList>
            <person name="Goeker M."/>
        </authorList>
    </citation>
    <scope>NUCLEOTIDE SEQUENCE [LARGE SCALE GENOMIC DNA]</scope>
    <source>
        <strain evidence="12 13">DSM 25287</strain>
    </source>
</reference>
<comment type="subcellular location">
    <subcellularLocation>
        <location evidence="9">Cell inner membrane</location>
        <topology evidence="9">Single-pass type II membrane protein</topology>
    </subcellularLocation>
    <subcellularLocation>
        <location evidence="1">Membrane</location>
    </subcellularLocation>
    <text evidence="9">Localizes to the division septum.</text>
</comment>
<dbReference type="InterPro" id="IPR034746">
    <property type="entry name" value="POTRA"/>
</dbReference>
<evidence type="ECO:0000256" key="2">
    <source>
        <dbReference type="ARBA" id="ARBA00022475"/>
    </source>
</evidence>
<dbReference type="InterPro" id="IPR013685">
    <property type="entry name" value="POTRA_FtsQ_type"/>
</dbReference>
<feature type="region of interest" description="Disordered" evidence="10">
    <location>
        <begin position="1"/>
        <end position="20"/>
    </location>
</feature>
<dbReference type="InterPro" id="IPR005548">
    <property type="entry name" value="Cell_div_FtsQ/DivIB_C"/>
</dbReference>
<evidence type="ECO:0000256" key="3">
    <source>
        <dbReference type="ARBA" id="ARBA00022519"/>
    </source>
</evidence>
<keyword evidence="8 9" id="KW-0131">Cell cycle</keyword>
<dbReference type="GO" id="GO:0043093">
    <property type="term" value="P:FtsZ-dependent cytokinesis"/>
    <property type="evidence" value="ECO:0007669"/>
    <property type="project" value="UniProtKB-UniRule"/>
</dbReference>
<dbReference type="Gene3D" id="3.40.50.11690">
    <property type="entry name" value="Cell division protein FtsQ/DivIB"/>
    <property type="match status" value="1"/>
</dbReference>
<proteinExistence type="inferred from homology"/>
<dbReference type="Proteomes" id="UP000295765">
    <property type="component" value="Unassembled WGS sequence"/>
</dbReference>
<comment type="caution">
    <text evidence="12">The sequence shown here is derived from an EMBL/GenBank/DDBJ whole genome shotgun (WGS) entry which is preliminary data.</text>
</comment>
<feature type="compositionally biased region" description="Pro residues" evidence="10">
    <location>
        <begin position="262"/>
        <end position="272"/>
    </location>
</feature>
<feature type="domain" description="POTRA" evidence="11">
    <location>
        <begin position="62"/>
        <end position="131"/>
    </location>
</feature>
<protein>
    <recommendedName>
        <fullName evidence="9">Cell division protein FtsQ</fullName>
    </recommendedName>
</protein>
<dbReference type="PANTHER" id="PTHR35851">
    <property type="entry name" value="CELL DIVISION PROTEIN FTSQ"/>
    <property type="match status" value="1"/>
</dbReference>
<keyword evidence="6 9" id="KW-1133">Transmembrane helix</keyword>
<dbReference type="InterPro" id="IPR045335">
    <property type="entry name" value="FtsQ_C_sf"/>
</dbReference>
<dbReference type="Gene3D" id="3.10.20.310">
    <property type="entry name" value="membrane protein fhac"/>
    <property type="match status" value="1"/>
</dbReference>
<dbReference type="Pfam" id="PF03799">
    <property type="entry name" value="FtsQ_DivIB_C"/>
    <property type="match status" value="1"/>
</dbReference>
<feature type="transmembrane region" description="Helical" evidence="9">
    <location>
        <begin position="32"/>
        <end position="50"/>
    </location>
</feature>
<evidence type="ECO:0000259" key="11">
    <source>
        <dbReference type="PROSITE" id="PS51779"/>
    </source>
</evidence>
<evidence type="ECO:0000313" key="12">
    <source>
        <dbReference type="EMBL" id="TCO80178.1"/>
    </source>
</evidence>
<dbReference type="HAMAP" id="MF_00911">
    <property type="entry name" value="FtsQ_subfam"/>
    <property type="match status" value="1"/>
</dbReference>